<evidence type="ECO:0000313" key="2">
    <source>
        <dbReference type="EMBL" id="MDT8999973.1"/>
    </source>
</evidence>
<accession>A0ABU3PBS1</accession>
<keyword evidence="3" id="KW-1185">Reference proteome</keyword>
<feature type="transmembrane region" description="Helical" evidence="1">
    <location>
        <begin position="43"/>
        <end position="62"/>
    </location>
</feature>
<protein>
    <recommendedName>
        <fullName evidence="4">TVP38/TMEM64 family membrane protein</fullName>
    </recommendedName>
</protein>
<sequence>MLTLTLLFLAVFTLNVLPAFAPPTWMLLGFFGFQHQEQSPWQVALLAACAATAGRVVLARGAQRVANSRWVSAQMRDSLAAVAELLERRRHTSMLAFLLFAFSPLPSNVLFLAYGLTGAPLPRLALPFFIGRWVSYTVALAGGALAARHVELQLSQGWTGLYFLLTQSLLLLAVWLFARINWRRWLSRRGA</sequence>
<keyword evidence="1" id="KW-0472">Membrane</keyword>
<dbReference type="Proteomes" id="UP001246372">
    <property type="component" value="Unassembled WGS sequence"/>
</dbReference>
<feature type="transmembrane region" description="Helical" evidence="1">
    <location>
        <begin position="159"/>
        <end position="178"/>
    </location>
</feature>
<reference evidence="2" key="1">
    <citation type="submission" date="2023-09" db="EMBL/GenBank/DDBJ databases">
        <title>Paucibacter sp. APW11 Genome sequencing and assembly.</title>
        <authorList>
            <person name="Kim I."/>
        </authorList>
    </citation>
    <scope>NUCLEOTIDE SEQUENCE</scope>
    <source>
        <strain evidence="2">APW11</strain>
    </source>
</reference>
<organism evidence="2 3">
    <name type="scientific">Roseateles aquae</name>
    <dbReference type="NCBI Taxonomy" id="3077235"/>
    <lineage>
        <taxon>Bacteria</taxon>
        <taxon>Pseudomonadati</taxon>
        <taxon>Pseudomonadota</taxon>
        <taxon>Betaproteobacteria</taxon>
        <taxon>Burkholderiales</taxon>
        <taxon>Sphaerotilaceae</taxon>
        <taxon>Roseateles</taxon>
    </lineage>
</organism>
<keyword evidence="1" id="KW-0812">Transmembrane</keyword>
<dbReference type="RefSeq" id="WP_315650521.1">
    <property type="nucleotide sequence ID" value="NZ_JAVXZY010000004.1"/>
</dbReference>
<evidence type="ECO:0000313" key="3">
    <source>
        <dbReference type="Proteomes" id="UP001246372"/>
    </source>
</evidence>
<comment type="caution">
    <text evidence="2">The sequence shown here is derived from an EMBL/GenBank/DDBJ whole genome shotgun (WGS) entry which is preliminary data.</text>
</comment>
<evidence type="ECO:0008006" key="4">
    <source>
        <dbReference type="Google" id="ProtNLM"/>
    </source>
</evidence>
<gene>
    <name evidence="2" type="ORF">RQP53_11925</name>
</gene>
<name>A0ABU3PBS1_9BURK</name>
<proteinExistence type="predicted"/>
<dbReference type="EMBL" id="JAVXZY010000004">
    <property type="protein sequence ID" value="MDT8999973.1"/>
    <property type="molecule type" value="Genomic_DNA"/>
</dbReference>
<feature type="transmembrane region" description="Helical" evidence="1">
    <location>
        <begin position="95"/>
        <end position="116"/>
    </location>
</feature>
<keyword evidence="1" id="KW-1133">Transmembrane helix</keyword>
<evidence type="ECO:0000256" key="1">
    <source>
        <dbReference type="SAM" id="Phobius"/>
    </source>
</evidence>